<comment type="cofactor">
    <cofactor evidence="1">
        <name>FAD</name>
        <dbReference type="ChEBI" id="CHEBI:57692"/>
    </cofactor>
</comment>
<dbReference type="Pfam" id="PF00441">
    <property type="entry name" value="Acyl-CoA_dh_1"/>
    <property type="match status" value="1"/>
</dbReference>
<evidence type="ECO:0000256" key="4">
    <source>
        <dbReference type="ARBA" id="ARBA00022827"/>
    </source>
</evidence>
<dbReference type="Gene3D" id="1.20.140.10">
    <property type="entry name" value="Butyryl-CoA Dehydrogenase, subunit A, domain 3"/>
    <property type="match status" value="1"/>
</dbReference>
<dbReference type="InterPro" id="IPR037069">
    <property type="entry name" value="AcylCoA_DH/ox_N_sf"/>
</dbReference>
<keyword evidence="3" id="KW-0285">Flavoprotein</keyword>
<evidence type="ECO:0000256" key="2">
    <source>
        <dbReference type="ARBA" id="ARBA00009347"/>
    </source>
</evidence>
<dbReference type="SUPFAM" id="SSF47203">
    <property type="entry name" value="Acyl-CoA dehydrogenase C-terminal domain-like"/>
    <property type="match status" value="1"/>
</dbReference>
<dbReference type="SUPFAM" id="SSF56645">
    <property type="entry name" value="Acyl-CoA dehydrogenase NM domain-like"/>
    <property type="match status" value="1"/>
</dbReference>
<dbReference type="InterPro" id="IPR013786">
    <property type="entry name" value="AcylCoA_DH/ox_N"/>
</dbReference>
<keyword evidence="4" id="KW-0274">FAD</keyword>
<gene>
    <name evidence="8" type="ORF">EAS64_25300</name>
</gene>
<dbReference type="InterPro" id="IPR036250">
    <property type="entry name" value="AcylCo_DH-like_C"/>
</dbReference>
<dbReference type="InterPro" id="IPR009075">
    <property type="entry name" value="AcylCo_DH/oxidase_C"/>
</dbReference>
<dbReference type="AlphaFoldDB" id="A0A6P2BSW0"/>
<accession>A0A6P2BSW0</accession>
<evidence type="ECO:0000259" key="6">
    <source>
        <dbReference type="Pfam" id="PF00441"/>
    </source>
</evidence>
<dbReference type="EMBL" id="RPFW01000005">
    <property type="protein sequence ID" value="TVZ02152.1"/>
    <property type="molecule type" value="Genomic_DNA"/>
</dbReference>
<dbReference type="GO" id="GO:0003995">
    <property type="term" value="F:acyl-CoA dehydrogenase activity"/>
    <property type="evidence" value="ECO:0007669"/>
    <property type="project" value="TreeGrafter"/>
</dbReference>
<keyword evidence="9" id="KW-1185">Reference proteome</keyword>
<feature type="domain" description="Acyl-CoA dehydrogenase/oxidase N-terminal" evidence="7">
    <location>
        <begin position="7"/>
        <end position="95"/>
    </location>
</feature>
<dbReference type="InterPro" id="IPR009100">
    <property type="entry name" value="AcylCoA_DH/oxidase_NM_dom_sf"/>
</dbReference>
<keyword evidence="5" id="KW-0560">Oxidoreductase</keyword>
<evidence type="ECO:0000313" key="9">
    <source>
        <dbReference type="Proteomes" id="UP000460272"/>
    </source>
</evidence>
<organism evidence="8 9">
    <name type="scientific">Trebonia kvetii</name>
    <dbReference type="NCBI Taxonomy" id="2480626"/>
    <lineage>
        <taxon>Bacteria</taxon>
        <taxon>Bacillati</taxon>
        <taxon>Actinomycetota</taxon>
        <taxon>Actinomycetes</taxon>
        <taxon>Streptosporangiales</taxon>
        <taxon>Treboniaceae</taxon>
        <taxon>Trebonia</taxon>
    </lineage>
</organism>
<dbReference type="RefSeq" id="WP_145856888.1">
    <property type="nucleotide sequence ID" value="NZ_RPFW01000005.1"/>
</dbReference>
<dbReference type="Proteomes" id="UP000460272">
    <property type="component" value="Unassembled WGS sequence"/>
</dbReference>
<comment type="caution">
    <text evidence="8">The sequence shown here is derived from an EMBL/GenBank/DDBJ whole genome shotgun (WGS) entry which is preliminary data.</text>
</comment>
<dbReference type="Gene3D" id="1.10.540.10">
    <property type="entry name" value="Acyl-CoA dehydrogenase/oxidase, N-terminal domain"/>
    <property type="match status" value="1"/>
</dbReference>
<dbReference type="PANTHER" id="PTHR43884">
    <property type="entry name" value="ACYL-COA DEHYDROGENASE"/>
    <property type="match status" value="1"/>
</dbReference>
<proteinExistence type="inferred from homology"/>
<dbReference type="PANTHER" id="PTHR43884:SF20">
    <property type="entry name" value="ACYL-COA DEHYDROGENASE FADE28"/>
    <property type="match status" value="1"/>
</dbReference>
<name>A0A6P2BSW0_9ACTN</name>
<dbReference type="GO" id="GO:0050660">
    <property type="term" value="F:flavin adenine dinucleotide binding"/>
    <property type="evidence" value="ECO:0007669"/>
    <property type="project" value="InterPro"/>
</dbReference>
<sequence length="337" mass="34711">MRFGLDETALALRDAAAGLLASEVTPAVIRDGWPGGTGKLVSAAWQQLAGVGALGALVPEERDGLGLDENSLVPLLEEVGRSGLPGPAAETIAVAAPLLAENHLAGLLAGEVTVAAQLTDGSLVPHCLVQHGATAPLIVLRAGGALRLYERGELELEPVTTVDGSLAAARLARRPAAGGTLLSDDPAVVEAAWRRGVLATSALLIGLSSRMLDLTVGYVKQREQYGVPIGSFQAVKHALANALVAVEFARPLALAAAWYQTAGAEDAAAYVSAAKAAASDAAALVARTAIQCHGAIGFTIEYELHLYAKRAWALIPAWGSPDWHRGRLATLLGVSDD</sequence>
<evidence type="ECO:0000259" key="7">
    <source>
        <dbReference type="Pfam" id="PF02771"/>
    </source>
</evidence>
<dbReference type="Pfam" id="PF02771">
    <property type="entry name" value="Acyl-CoA_dh_N"/>
    <property type="match status" value="1"/>
</dbReference>
<dbReference type="OrthoDB" id="8677713at2"/>
<feature type="domain" description="Acyl-CoA dehydrogenase/oxidase C-terminal" evidence="6">
    <location>
        <begin position="198"/>
        <end position="328"/>
    </location>
</feature>
<reference evidence="8 9" key="1">
    <citation type="submission" date="2018-11" db="EMBL/GenBank/DDBJ databases">
        <title>Trebonia kvetii gen.nov., sp.nov., a novel acidophilic actinobacterium, and proposal of the new actinobacterial family Treboniaceae fam. nov.</title>
        <authorList>
            <person name="Rapoport D."/>
            <person name="Sagova-Mareckova M."/>
            <person name="Sedlacek I."/>
            <person name="Provaznik J."/>
            <person name="Kralova S."/>
            <person name="Pavlinic D."/>
            <person name="Benes V."/>
            <person name="Kopecky J."/>
        </authorList>
    </citation>
    <scope>NUCLEOTIDE SEQUENCE [LARGE SCALE GENOMIC DNA]</scope>
    <source>
        <strain evidence="8 9">15Tr583</strain>
    </source>
</reference>
<evidence type="ECO:0000313" key="8">
    <source>
        <dbReference type="EMBL" id="TVZ02152.1"/>
    </source>
</evidence>
<evidence type="ECO:0000256" key="3">
    <source>
        <dbReference type="ARBA" id="ARBA00022630"/>
    </source>
</evidence>
<protein>
    <submittedName>
        <fullName evidence="8">Acyl-CoA dehydrogenase</fullName>
    </submittedName>
</protein>
<comment type="similarity">
    <text evidence="2">Belongs to the acyl-CoA dehydrogenase family.</text>
</comment>
<evidence type="ECO:0000256" key="1">
    <source>
        <dbReference type="ARBA" id="ARBA00001974"/>
    </source>
</evidence>
<evidence type="ECO:0000256" key="5">
    <source>
        <dbReference type="ARBA" id="ARBA00023002"/>
    </source>
</evidence>